<keyword evidence="6" id="KW-1185">Reference proteome</keyword>
<dbReference type="PROSITE" id="PS51123">
    <property type="entry name" value="OMPA_2"/>
    <property type="match status" value="1"/>
</dbReference>
<name>A0A379C8A9_9PAST</name>
<keyword evidence="2 3" id="KW-0472">Membrane</keyword>
<evidence type="ECO:0000259" key="4">
    <source>
        <dbReference type="PROSITE" id="PS51123"/>
    </source>
</evidence>
<dbReference type="Pfam" id="PF00691">
    <property type="entry name" value="OmpA"/>
    <property type="match status" value="1"/>
</dbReference>
<protein>
    <submittedName>
        <fullName evidence="5">Outer membrane protein II</fullName>
    </submittedName>
</protein>
<dbReference type="PRINTS" id="PR01021">
    <property type="entry name" value="OMPADOMAIN"/>
</dbReference>
<dbReference type="CDD" id="cd07185">
    <property type="entry name" value="OmpA_C-like"/>
    <property type="match status" value="1"/>
</dbReference>
<reference evidence="5 6" key="1">
    <citation type="submission" date="2018-06" db="EMBL/GenBank/DDBJ databases">
        <authorList>
            <consortium name="Pathogen Informatics"/>
            <person name="Doyle S."/>
        </authorList>
    </citation>
    <scope>NUCLEOTIDE SEQUENCE [LARGE SCALE GENOMIC DNA]</scope>
    <source>
        <strain evidence="5 6">NCTC12872</strain>
    </source>
</reference>
<evidence type="ECO:0000256" key="3">
    <source>
        <dbReference type="PROSITE-ProRule" id="PRU00473"/>
    </source>
</evidence>
<accession>A0A379C8A9</accession>
<dbReference type="Proteomes" id="UP000255417">
    <property type="component" value="Unassembled WGS sequence"/>
</dbReference>
<dbReference type="PROSITE" id="PS51257">
    <property type="entry name" value="PROKAR_LIPOPROTEIN"/>
    <property type="match status" value="1"/>
</dbReference>
<dbReference type="SUPFAM" id="SSF103088">
    <property type="entry name" value="OmpA-like"/>
    <property type="match status" value="1"/>
</dbReference>
<evidence type="ECO:0000313" key="6">
    <source>
        <dbReference type="Proteomes" id="UP000255417"/>
    </source>
</evidence>
<dbReference type="GO" id="GO:0016020">
    <property type="term" value="C:membrane"/>
    <property type="evidence" value="ECO:0007669"/>
    <property type="project" value="UniProtKB-SubCell"/>
</dbReference>
<dbReference type="InterPro" id="IPR036737">
    <property type="entry name" value="OmpA-like_sf"/>
</dbReference>
<evidence type="ECO:0000256" key="2">
    <source>
        <dbReference type="ARBA" id="ARBA00023136"/>
    </source>
</evidence>
<sequence length="170" mass="18817">MNVKCKVLLLGLASLVVGCSSYQYRNIQCNYEHQPVQEEINLAADALFKFNKYAEDDLLAKGKATLDDLANKLMTGYTHVNAIALVGHTDRLGSDDYNYTLGLNRAETVKAYLQSHGIQTQISVDSAGENEPVTDGCYGVSPKHKLTECLQPDRRVIVKIEGIRKLADKK</sequence>
<dbReference type="AlphaFoldDB" id="A0A379C8A9"/>
<proteinExistence type="predicted"/>
<dbReference type="Gene3D" id="3.30.1330.60">
    <property type="entry name" value="OmpA-like domain"/>
    <property type="match status" value="1"/>
</dbReference>
<dbReference type="EMBL" id="UGTA01000001">
    <property type="protein sequence ID" value="SUB58533.1"/>
    <property type="molecule type" value="Genomic_DNA"/>
</dbReference>
<dbReference type="InterPro" id="IPR006664">
    <property type="entry name" value="OMP_bac"/>
</dbReference>
<dbReference type="OrthoDB" id="1149075at2"/>
<dbReference type="RefSeq" id="WP_115315052.1">
    <property type="nucleotide sequence ID" value="NZ_LWIF01000001.1"/>
</dbReference>
<comment type="subcellular location">
    <subcellularLocation>
        <location evidence="1">Membrane</location>
    </subcellularLocation>
</comment>
<feature type="domain" description="OmpA-like" evidence="4">
    <location>
        <begin position="35"/>
        <end position="164"/>
    </location>
</feature>
<gene>
    <name evidence="5" type="primary">ompA_2</name>
    <name evidence="5" type="ORF">NCTC12872_00496</name>
</gene>
<evidence type="ECO:0000256" key="1">
    <source>
        <dbReference type="ARBA" id="ARBA00004370"/>
    </source>
</evidence>
<evidence type="ECO:0000313" key="5">
    <source>
        <dbReference type="EMBL" id="SUB58533.1"/>
    </source>
</evidence>
<dbReference type="InterPro" id="IPR006665">
    <property type="entry name" value="OmpA-like"/>
</dbReference>
<organism evidence="5 6">
    <name type="scientific">Phocoenobacter uteri</name>
    <dbReference type="NCBI Taxonomy" id="146806"/>
    <lineage>
        <taxon>Bacteria</taxon>
        <taxon>Pseudomonadati</taxon>
        <taxon>Pseudomonadota</taxon>
        <taxon>Gammaproteobacteria</taxon>
        <taxon>Pasteurellales</taxon>
        <taxon>Pasteurellaceae</taxon>
        <taxon>Phocoenobacter</taxon>
    </lineage>
</organism>